<dbReference type="InterPro" id="IPR020841">
    <property type="entry name" value="PKS_Beta-ketoAc_synthase_dom"/>
</dbReference>
<evidence type="ECO:0000256" key="1">
    <source>
        <dbReference type="ARBA" id="ARBA00022450"/>
    </source>
</evidence>
<dbReference type="SUPFAM" id="SSF53901">
    <property type="entry name" value="Thiolase-like"/>
    <property type="match status" value="1"/>
</dbReference>
<evidence type="ECO:0000256" key="2">
    <source>
        <dbReference type="ARBA" id="ARBA00022553"/>
    </source>
</evidence>
<evidence type="ECO:0000256" key="4">
    <source>
        <dbReference type="SAM" id="MobiDB-lite"/>
    </source>
</evidence>
<evidence type="ECO:0000313" key="6">
    <source>
        <dbReference type="EMBL" id="EUA68312.1"/>
    </source>
</evidence>
<reference evidence="6" key="1">
    <citation type="submission" date="2014-01" db="EMBL/GenBank/DDBJ databases">
        <authorList>
            <person name="Brown-Elliot B."/>
            <person name="Wallace R."/>
            <person name="Lenaerts A."/>
            <person name="Ordway D."/>
            <person name="DeGroote M.A."/>
            <person name="Parker T."/>
            <person name="Sizemore C."/>
            <person name="Tallon L.J."/>
            <person name="Sadzewicz L.K."/>
            <person name="Sengamalay N."/>
            <person name="Fraser C.M."/>
            <person name="Hine E."/>
            <person name="Shefchek K.A."/>
            <person name="Das S.P."/>
            <person name="Tettelin H."/>
        </authorList>
    </citation>
    <scope>NUCLEOTIDE SEQUENCE [LARGE SCALE GENOMIC DNA]</scope>
    <source>
        <strain evidence="6">4042</strain>
    </source>
</reference>
<comment type="caution">
    <text evidence="6">The sequence shown here is derived from an EMBL/GenBank/DDBJ whole genome shotgun (WGS) entry which is preliminary data.</text>
</comment>
<dbReference type="GO" id="GO:0071770">
    <property type="term" value="P:DIM/DIP cell wall layer assembly"/>
    <property type="evidence" value="ECO:0007669"/>
    <property type="project" value="TreeGrafter"/>
</dbReference>
<feature type="compositionally biased region" description="Low complexity" evidence="4">
    <location>
        <begin position="253"/>
        <end position="273"/>
    </location>
</feature>
<sequence>MGGEGTVVVLLKRLADALRDGDRILAVVRGTALNNDGRTVTITTPSRSAQVEAYRDALAVAGVDASSIGMVETHGTGTPTGDPIEYASLAEVYGIDTPCALGAAKTNFGHSQSTAGTLGLVKAILALQHGVIPRNLHFTRLPDDVAQIETNLFVPQENTPWPINGNAPRRAAVSAYGFSGTNAHAIVEQAPETTEAAGQHDGPPKQRRNRCCSRCRLPRPTNCAAPQAGSPTGCRHTTTWHCRTWPTRWLAGARTARSAPPSSPTTARSSSTRCAKSPRATRRISPLSGKTTGAGVGVFRAGFAVGRYGRAAPGDRAGVRRHRRAGRADDRR</sequence>
<dbReference type="GO" id="GO:0005737">
    <property type="term" value="C:cytoplasm"/>
    <property type="evidence" value="ECO:0007669"/>
    <property type="project" value="TreeGrafter"/>
</dbReference>
<dbReference type="SMART" id="SM00825">
    <property type="entry name" value="PKS_KS"/>
    <property type="match status" value="1"/>
</dbReference>
<gene>
    <name evidence="6" type="ORF">I553_10474</name>
</gene>
<keyword evidence="3" id="KW-0511">Multifunctional enzyme</keyword>
<keyword evidence="1" id="KW-0596">Phosphopantetheine</keyword>
<feature type="domain" description="Ketosynthase family 3 (KS3)" evidence="5">
    <location>
        <begin position="1"/>
        <end position="189"/>
    </location>
</feature>
<evidence type="ECO:0000256" key="3">
    <source>
        <dbReference type="ARBA" id="ARBA00023268"/>
    </source>
</evidence>
<dbReference type="PATRIC" id="fig|1299334.3.peg.1823"/>
<accession>X8DI80</accession>
<dbReference type="Pfam" id="PF02801">
    <property type="entry name" value="Ketoacyl-synt_C"/>
    <property type="match status" value="1"/>
</dbReference>
<evidence type="ECO:0000259" key="5">
    <source>
        <dbReference type="PROSITE" id="PS52004"/>
    </source>
</evidence>
<dbReference type="AlphaFoldDB" id="X8DI80"/>
<dbReference type="Pfam" id="PF16197">
    <property type="entry name" value="KAsynt_C_assoc"/>
    <property type="match status" value="1"/>
</dbReference>
<dbReference type="GO" id="GO:0004312">
    <property type="term" value="F:fatty acid synthase activity"/>
    <property type="evidence" value="ECO:0007669"/>
    <property type="project" value="TreeGrafter"/>
</dbReference>
<dbReference type="CDD" id="cd00833">
    <property type="entry name" value="PKS"/>
    <property type="match status" value="1"/>
</dbReference>
<dbReference type="PROSITE" id="PS52004">
    <property type="entry name" value="KS3_2"/>
    <property type="match status" value="1"/>
</dbReference>
<organism evidence="6">
    <name type="scientific">Mycobacterium xenopi 4042</name>
    <dbReference type="NCBI Taxonomy" id="1299334"/>
    <lineage>
        <taxon>Bacteria</taxon>
        <taxon>Bacillati</taxon>
        <taxon>Actinomycetota</taxon>
        <taxon>Actinomycetes</taxon>
        <taxon>Mycobacteriales</taxon>
        <taxon>Mycobacteriaceae</taxon>
        <taxon>Mycobacterium</taxon>
    </lineage>
</organism>
<dbReference type="InterPro" id="IPR014031">
    <property type="entry name" value="Ketoacyl_synth_C"/>
</dbReference>
<feature type="region of interest" description="Disordered" evidence="4">
    <location>
        <begin position="253"/>
        <end position="295"/>
    </location>
</feature>
<proteinExistence type="predicted"/>
<dbReference type="Gene3D" id="3.40.47.10">
    <property type="match status" value="1"/>
</dbReference>
<dbReference type="PANTHER" id="PTHR43775:SF37">
    <property type="entry name" value="SI:DKEY-61P9.11"/>
    <property type="match status" value="1"/>
</dbReference>
<dbReference type="PANTHER" id="PTHR43775">
    <property type="entry name" value="FATTY ACID SYNTHASE"/>
    <property type="match status" value="1"/>
</dbReference>
<feature type="region of interest" description="Disordered" evidence="4">
    <location>
        <begin position="309"/>
        <end position="332"/>
    </location>
</feature>
<protein>
    <submittedName>
        <fullName evidence="6">Beta-ketoacyl synthase, C-terminal domain protein</fullName>
    </submittedName>
</protein>
<dbReference type="InterPro" id="IPR050091">
    <property type="entry name" value="PKS_NRPS_Biosynth_Enz"/>
</dbReference>
<keyword evidence="2" id="KW-0597">Phosphoprotein</keyword>
<dbReference type="InterPro" id="IPR032821">
    <property type="entry name" value="PKS_assoc"/>
</dbReference>
<dbReference type="EMBL" id="JAOB01000016">
    <property type="protein sequence ID" value="EUA68312.1"/>
    <property type="molecule type" value="Genomic_DNA"/>
</dbReference>
<dbReference type="InterPro" id="IPR016039">
    <property type="entry name" value="Thiolase-like"/>
</dbReference>
<dbReference type="GO" id="GO:0005886">
    <property type="term" value="C:plasma membrane"/>
    <property type="evidence" value="ECO:0007669"/>
    <property type="project" value="TreeGrafter"/>
</dbReference>
<name>X8DI80_MYCXE</name>
<dbReference type="GO" id="GO:0006633">
    <property type="term" value="P:fatty acid biosynthetic process"/>
    <property type="evidence" value="ECO:0007669"/>
    <property type="project" value="TreeGrafter"/>
</dbReference>